<protein>
    <submittedName>
        <fullName evidence="2">Uncharacterized protein</fullName>
    </submittedName>
</protein>
<proteinExistence type="predicted"/>
<comment type="caution">
    <text evidence="2">The sequence shown here is derived from an EMBL/GenBank/DDBJ whole genome shotgun (WGS) entry which is preliminary data.</text>
</comment>
<dbReference type="AlphaFoldDB" id="A0A498KLV6"/>
<dbReference type="Proteomes" id="UP000290289">
    <property type="component" value="Chromosome 2"/>
</dbReference>
<evidence type="ECO:0000256" key="1">
    <source>
        <dbReference type="SAM" id="MobiDB-lite"/>
    </source>
</evidence>
<organism evidence="2 3">
    <name type="scientific">Malus domestica</name>
    <name type="common">Apple</name>
    <name type="synonym">Pyrus malus</name>
    <dbReference type="NCBI Taxonomy" id="3750"/>
    <lineage>
        <taxon>Eukaryota</taxon>
        <taxon>Viridiplantae</taxon>
        <taxon>Streptophyta</taxon>
        <taxon>Embryophyta</taxon>
        <taxon>Tracheophyta</taxon>
        <taxon>Spermatophyta</taxon>
        <taxon>Magnoliopsida</taxon>
        <taxon>eudicotyledons</taxon>
        <taxon>Gunneridae</taxon>
        <taxon>Pentapetalae</taxon>
        <taxon>rosids</taxon>
        <taxon>fabids</taxon>
        <taxon>Rosales</taxon>
        <taxon>Rosaceae</taxon>
        <taxon>Amygdaloideae</taxon>
        <taxon>Maleae</taxon>
        <taxon>Malus</taxon>
    </lineage>
</organism>
<dbReference type="EMBL" id="RDQH01000328">
    <property type="protein sequence ID" value="RXI06745.1"/>
    <property type="molecule type" value="Genomic_DNA"/>
</dbReference>
<gene>
    <name evidence="2" type="ORF">DVH24_025881</name>
</gene>
<sequence length="65" mass="7140">MDMAKNCGVKSHRLRGWTIGQISKVKRKGTNGSSEQYHAPTRYAPTPGKATVLALGKAFRSQRIP</sequence>
<keyword evidence="3" id="KW-1185">Reference proteome</keyword>
<evidence type="ECO:0000313" key="2">
    <source>
        <dbReference type="EMBL" id="RXI06745.1"/>
    </source>
</evidence>
<accession>A0A498KLV6</accession>
<evidence type="ECO:0000313" key="3">
    <source>
        <dbReference type="Proteomes" id="UP000290289"/>
    </source>
</evidence>
<feature type="region of interest" description="Disordered" evidence="1">
    <location>
        <begin position="26"/>
        <end position="45"/>
    </location>
</feature>
<name>A0A498KLV6_MALDO</name>
<reference evidence="2 3" key="1">
    <citation type="submission" date="2018-10" db="EMBL/GenBank/DDBJ databases">
        <title>A high-quality apple genome assembly.</title>
        <authorList>
            <person name="Hu J."/>
        </authorList>
    </citation>
    <scope>NUCLEOTIDE SEQUENCE [LARGE SCALE GENOMIC DNA]</scope>
    <source>
        <strain evidence="3">cv. HFTH1</strain>
        <tissue evidence="2">Young leaf</tissue>
    </source>
</reference>